<dbReference type="GO" id="GO:0003723">
    <property type="term" value="F:RNA binding"/>
    <property type="evidence" value="ECO:0007669"/>
    <property type="project" value="InterPro"/>
</dbReference>
<feature type="domain" description="Pseudouridine synthase RsuA/RluA-like" evidence="16">
    <location>
        <begin position="18"/>
        <end position="165"/>
    </location>
</feature>
<dbReference type="PROSITE" id="PS01129">
    <property type="entry name" value="PSI_RLU"/>
    <property type="match status" value="1"/>
</dbReference>
<evidence type="ECO:0000256" key="15">
    <source>
        <dbReference type="ARBA" id="ARBA00043143"/>
    </source>
</evidence>
<dbReference type="InterPro" id="IPR020103">
    <property type="entry name" value="PsdUridine_synth_cat_dom_sf"/>
</dbReference>
<dbReference type="CDD" id="cd02869">
    <property type="entry name" value="PseudoU_synth_RluA_like"/>
    <property type="match status" value="1"/>
</dbReference>
<dbReference type="AlphaFoldDB" id="A0AAW7XD39"/>
<protein>
    <recommendedName>
        <fullName evidence="10">Dual-specificity RNA pseudouridine synthase RluA</fullName>
        <ecNumber evidence="8">5.4.99.28</ecNumber>
        <ecNumber evidence="9">5.4.99.29</ecNumber>
    </recommendedName>
    <alternativeName>
        <fullName evidence="11">23S rRNA pseudouridine(746) synthase</fullName>
    </alternativeName>
    <alternativeName>
        <fullName evidence="14">Ribosomal large subunit pseudouridine synthase A</fullName>
    </alternativeName>
    <alternativeName>
        <fullName evidence="13">rRNA pseudouridylate synthase A</fullName>
    </alternativeName>
    <alternativeName>
        <fullName evidence="15">rRNA-uridine isomerase A</fullName>
    </alternativeName>
    <alternativeName>
        <fullName evidence="12">tRNA pseudouridine(32) synthase</fullName>
    </alternativeName>
</protein>
<comment type="catalytic activity">
    <reaction evidence="5">
        <text>uridine(32) in tRNA = pseudouridine(32) in tRNA</text>
        <dbReference type="Rhea" id="RHEA:42544"/>
        <dbReference type="Rhea" id="RHEA-COMP:10107"/>
        <dbReference type="Rhea" id="RHEA-COMP:10108"/>
        <dbReference type="ChEBI" id="CHEBI:65314"/>
        <dbReference type="ChEBI" id="CHEBI:65315"/>
        <dbReference type="EC" id="5.4.99.28"/>
    </reaction>
</comment>
<dbReference type="InterPro" id="IPR050188">
    <property type="entry name" value="RluA_PseudoU_synthase"/>
</dbReference>
<evidence type="ECO:0000256" key="14">
    <source>
        <dbReference type="ARBA" id="ARBA00042883"/>
    </source>
</evidence>
<evidence type="ECO:0000256" key="3">
    <source>
        <dbReference type="ARBA" id="ARBA00022694"/>
    </source>
</evidence>
<dbReference type="PANTHER" id="PTHR21600:SF91">
    <property type="entry name" value="DUAL-SPECIFICITY RNA PSEUDOURIDINE SYNTHASE RLUA"/>
    <property type="match status" value="1"/>
</dbReference>
<dbReference type="SUPFAM" id="SSF55120">
    <property type="entry name" value="Pseudouridine synthase"/>
    <property type="match status" value="1"/>
</dbReference>
<comment type="function">
    <text evidence="7">Dual specificity enzyme that catalyzes the synthesis of pseudouridine from uracil-746 in 23S ribosomal RNA and from uracil-32 in the anticodon stem and loop of transfer RNAs.</text>
</comment>
<evidence type="ECO:0000256" key="1">
    <source>
        <dbReference type="ARBA" id="ARBA00010876"/>
    </source>
</evidence>
<organism evidence="17 18">
    <name type="scientific">Saccharophagus degradans</name>
    <dbReference type="NCBI Taxonomy" id="86304"/>
    <lineage>
        <taxon>Bacteria</taxon>
        <taxon>Pseudomonadati</taxon>
        <taxon>Pseudomonadota</taxon>
        <taxon>Gammaproteobacteria</taxon>
        <taxon>Cellvibrionales</taxon>
        <taxon>Cellvibrionaceae</taxon>
        <taxon>Saccharophagus</taxon>
    </lineage>
</organism>
<evidence type="ECO:0000256" key="2">
    <source>
        <dbReference type="ARBA" id="ARBA00022552"/>
    </source>
</evidence>
<dbReference type="Proteomes" id="UP001169760">
    <property type="component" value="Unassembled WGS sequence"/>
</dbReference>
<evidence type="ECO:0000256" key="5">
    <source>
        <dbReference type="ARBA" id="ARBA00036184"/>
    </source>
</evidence>
<proteinExistence type="inferred from homology"/>
<evidence type="ECO:0000256" key="11">
    <source>
        <dbReference type="ARBA" id="ARBA00041266"/>
    </source>
</evidence>
<evidence type="ECO:0000256" key="6">
    <source>
        <dbReference type="ARBA" id="ARBA00036916"/>
    </source>
</evidence>
<dbReference type="RefSeq" id="WP_303493657.1">
    <property type="nucleotide sequence ID" value="NZ_JAUOPB010000013.1"/>
</dbReference>
<evidence type="ECO:0000256" key="7">
    <source>
        <dbReference type="ARBA" id="ARBA00037305"/>
    </source>
</evidence>
<evidence type="ECO:0000256" key="4">
    <source>
        <dbReference type="ARBA" id="ARBA00023235"/>
    </source>
</evidence>
<dbReference type="GO" id="GO:0008033">
    <property type="term" value="P:tRNA processing"/>
    <property type="evidence" value="ECO:0007669"/>
    <property type="project" value="UniProtKB-KW"/>
</dbReference>
<dbReference type="EC" id="5.4.99.29" evidence="9"/>
<evidence type="ECO:0000259" key="16">
    <source>
        <dbReference type="Pfam" id="PF00849"/>
    </source>
</evidence>
<evidence type="ECO:0000313" key="18">
    <source>
        <dbReference type="Proteomes" id="UP001169760"/>
    </source>
</evidence>
<dbReference type="Gene3D" id="3.30.2350.10">
    <property type="entry name" value="Pseudouridine synthase"/>
    <property type="match status" value="1"/>
</dbReference>
<dbReference type="InterPro" id="IPR006224">
    <property type="entry name" value="PsdUridine_synth_RluA-like_CS"/>
</dbReference>
<comment type="similarity">
    <text evidence="1">Belongs to the pseudouridine synthase RluA family.</text>
</comment>
<dbReference type="Pfam" id="PF00849">
    <property type="entry name" value="PseudoU_synth_2"/>
    <property type="match status" value="1"/>
</dbReference>
<evidence type="ECO:0000256" key="13">
    <source>
        <dbReference type="ARBA" id="ARBA00042844"/>
    </source>
</evidence>
<dbReference type="InterPro" id="IPR006145">
    <property type="entry name" value="PsdUridine_synth_RsuA/RluA"/>
</dbReference>
<dbReference type="GO" id="GO:0160151">
    <property type="term" value="F:tRNA pseudouridine(32) synthase activity"/>
    <property type="evidence" value="ECO:0007669"/>
    <property type="project" value="UniProtKB-EC"/>
</dbReference>
<dbReference type="EC" id="5.4.99.28" evidence="8"/>
<dbReference type="PANTHER" id="PTHR21600">
    <property type="entry name" value="MITOCHONDRIAL RNA PSEUDOURIDINE SYNTHASE"/>
    <property type="match status" value="1"/>
</dbReference>
<comment type="caution">
    <text evidence="17">The sequence shown here is derived from an EMBL/GenBank/DDBJ whole genome shotgun (WGS) entry which is preliminary data.</text>
</comment>
<evidence type="ECO:0000313" key="17">
    <source>
        <dbReference type="EMBL" id="MDO6424279.1"/>
    </source>
</evidence>
<accession>A0AAW7XD39</accession>
<dbReference type="GO" id="GO:0000455">
    <property type="term" value="P:enzyme-directed rRNA pseudouridine synthesis"/>
    <property type="evidence" value="ECO:0007669"/>
    <property type="project" value="TreeGrafter"/>
</dbReference>
<evidence type="ECO:0000256" key="10">
    <source>
        <dbReference type="ARBA" id="ARBA00039988"/>
    </source>
</evidence>
<dbReference type="GO" id="GO:0160142">
    <property type="term" value="F:23S rRNA pseudouridine(746) synthase activity"/>
    <property type="evidence" value="ECO:0007669"/>
    <property type="project" value="UniProtKB-EC"/>
</dbReference>
<gene>
    <name evidence="17" type="ORF">Q4521_17470</name>
</gene>
<evidence type="ECO:0000256" key="12">
    <source>
        <dbReference type="ARBA" id="ARBA00042372"/>
    </source>
</evidence>
<keyword evidence="2" id="KW-0698">rRNA processing</keyword>
<evidence type="ECO:0000256" key="8">
    <source>
        <dbReference type="ARBA" id="ARBA00038944"/>
    </source>
</evidence>
<keyword evidence="4" id="KW-0413">Isomerase</keyword>
<keyword evidence="3" id="KW-0819">tRNA processing</keyword>
<name>A0AAW7XD39_9GAMM</name>
<dbReference type="EMBL" id="JAUOPB010000013">
    <property type="protein sequence ID" value="MDO6424279.1"/>
    <property type="molecule type" value="Genomic_DNA"/>
</dbReference>
<sequence>MQTNLAPAQFELLHCDEDIVVVNKPTDLLSVPGLASPHNLFDRVKAQFPTALVVHRLDMATSGLMIFALNKPAQSHLGKQFERRTIKKMYVAVVHGLVEQQSGEISSPLICDWENRPKQKVDWLNGKPALTQYSVVDRNTALQASRVHLFPHTGRSHQLRVHMQQIGHPIIGDYFYAPQDADSCNSRLLLHAQTLTLSHPTSGVNIHFDCPAPF</sequence>
<reference evidence="17" key="1">
    <citation type="submission" date="2023-07" db="EMBL/GenBank/DDBJ databases">
        <title>Genome content predicts the carbon catabolic preferences of heterotrophic bacteria.</title>
        <authorList>
            <person name="Gralka M."/>
        </authorList>
    </citation>
    <scope>NUCLEOTIDE SEQUENCE</scope>
    <source>
        <strain evidence="17">I3M17_2</strain>
    </source>
</reference>
<comment type="catalytic activity">
    <reaction evidence="6">
        <text>uridine(746) in 23S rRNA = pseudouridine(746) in 23S rRNA</text>
        <dbReference type="Rhea" id="RHEA:42548"/>
        <dbReference type="Rhea" id="RHEA-COMP:10109"/>
        <dbReference type="Rhea" id="RHEA-COMP:10110"/>
        <dbReference type="ChEBI" id="CHEBI:65314"/>
        <dbReference type="ChEBI" id="CHEBI:65315"/>
        <dbReference type="EC" id="5.4.99.29"/>
    </reaction>
</comment>
<evidence type="ECO:0000256" key="9">
    <source>
        <dbReference type="ARBA" id="ARBA00038945"/>
    </source>
</evidence>